<evidence type="ECO:0000313" key="1">
    <source>
        <dbReference type="EMBL" id="QDH13723.2"/>
    </source>
</evidence>
<dbReference type="EMBL" id="CP038231">
    <property type="protein sequence ID" value="QDH13723.2"/>
    <property type="molecule type" value="Genomic_DNA"/>
</dbReference>
<dbReference type="KEGG" id="swf:E3E12_05435"/>
<name>A0A4Y6U8F2_9PROT</name>
<sequence length="196" mass="20995">MAPGIAHAQSSLPSGVGVDYDGLNWAVLHGGTAAQPISWCALTTHGEALIFRTGLYQGKLVHSLRSASPQWHLKPSQGASLLISHGPTQHLYYPVQAGDRATVTATLTPSAEEQLSLYLRTGVVPQYIDPKGKKPPEMPANVDVPITTPFEVTILTDNNLTSKPRTVDVNGLQAAWPAYERCVGTLQQAIAPKPTR</sequence>
<gene>
    <name evidence="1" type="ORF">E3E12_05435</name>
</gene>
<dbReference type="Proteomes" id="UP000318709">
    <property type="component" value="Chromosome"/>
</dbReference>
<keyword evidence="2" id="KW-1185">Reference proteome</keyword>
<evidence type="ECO:0000313" key="2">
    <source>
        <dbReference type="Proteomes" id="UP000318709"/>
    </source>
</evidence>
<protein>
    <submittedName>
        <fullName evidence="1">Uncharacterized protein</fullName>
    </submittedName>
</protein>
<reference evidence="1 2" key="1">
    <citation type="submission" date="2019-03" db="EMBL/GenBank/DDBJ databases">
        <title>The complete genome sequence of Swingsia_sp. F3b2 LMG30590(T).</title>
        <authorList>
            <person name="Chua K.-O."/>
            <person name="Chan K.-G."/>
            <person name="See-Too W.-S."/>
        </authorList>
    </citation>
    <scope>NUCLEOTIDE SEQUENCE [LARGE SCALE GENOMIC DNA]</scope>
    <source>
        <strain evidence="1 2">F3b2</strain>
    </source>
</reference>
<dbReference type="RefSeq" id="WP_149498264.1">
    <property type="nucleotide sequence ID" value="NZ_CP038231.1"/>
</dbReference>
<accession>A0A4Y6U8F2</accession>
<dbReference type="AlphaFoldDB" id="A0A4Y6U8F2"/>
<proteinExistence type="predicted"/>
<organism evidence="1 2">
    <name type="scientific">Formicincola oecophyllae</name>
    <dbReference type="NCBI Taxonomy" id="2558361"/>
    <lineage>
        <taxon>Bacteria</taxon>
        <taxon>Pseudomonadati</taxon>
        <taxon>Pseudomonadota</taxon>
        <taxon>Alphaproteobacteria</taxon>
        <taxon>Acetobacterales</taxon>
        <taxon>Acetobacteraceae</taxon>
        <taxon>Formicincola</taxon>
    </lineage>
</organism>